<keyword evidence="3" id="KW-1185">Reference proteome</keyword>
<feature type="chain" id="PRO_5045647436" description="Bacterial surface antigen (D15) domain-containing protein" evidence="1">
    <location>
        <begin position="27"/>
        <end position="519"/>
    </location>
</feature>
<evidence type="ECO:0000313" key="2">
    <source>
        <dbReference type="EMBL" id="MDY0743625.1"/>
    </source>
</evidence>
<proteinExistence type="predicted"/>
<gene>
    <name evidence="2" type="ORF">SNE35_03875</name>
</gene>
<name>A0ABU5DCZ3_9BURK</name>
<sequence>MPFSIPRLTALCLSLTLALSVFPALADPMDQPQPFARPGPTHPGAIEASWTSVRLPSGDHTALLGLNYFVALDEDWGVGPAVYGAAKGNYGGIFTMGFAVQRRWRIGAHAHISAGLYAGAGGGLSSNSLSFGGGLMLRPELALHNEFDNGWYSGVTWSRVRFPSGNVRSSSLGFVIGKAQDFGSFSPQDSGRPGAGSARSGFGFDEVVLFGGAYKPSGSSRNRSGAPMTGKLGTAGADLRQYIADGSWWAAEAAGAAQGGSDGYMQLLLKAGQDWPLGNTGLRAGAELGIGLGGGGNIDTGNGWIASVGPSVRWQTPWGASLHLDAGLTRSFSGHFSAPFLRLGLGLPLDQLPSPFAPESQNTGTVLTQQLMMSAQHLQHVRFKDGSSAPVTELALLMTRELSSNVYGVAHAGSAAIGHAGAYSFGLFGLGLQTRAYAFAGQQLRFGAEALVGAGGGGGVAVGGGAIGQAEAWAQLEADRLRLRLGVGDWRTLRGADQQSSPMINLSLGYAFGTLARGQ</sequence>
<organism evidence="2 3">
    <name type="scientific">Roseateles agri</name>
    <dbReference type="NCBI Taxonomy" id="3098619"/>
    <lineage>
        <taxon>Bacteria</taxon>
        <taxon>Pseudomonadati</taxon>
        <taxon>Pseudomonadota</taxon>
        <taxon>Betaproteobacteria</taxon>
        <taxon>Burkholderiales</taxon>
        <taxon>Sphaerotilaceae</taxon>
        <taxon>Roseateles</taxon>
    </lineage>
</organism>
<comment type="caution">
    <text evidence="2">The sequence shown here is derived from an EMBL/GenBank/DDBJ whole genome shotgun (WGS) entry which is preliminary data.</text>
</comment>
<accession>A0ABU5DCZ3</accession>
<protein>
    <recommendedName>
        <fullName evidence="4">Bacterial surface antigen (D15) domain-containing protein</fullName>
    </recommendedName>
</protein>
<reference evidence="2 3" key="1">
    <citation type="submission" date="2023-11" db="EMBL/GenBank/DDBJ databases">
        <title>Paucibacter sp. nov., isolated from fresh soil in Korea.</title>
        <authorList>
            <person name="Le N.T.T."/>
        </authorList>
    </citation>
    <scope>NUCLEOTIDE SEQUENCE [LARGE SCALE GENOMIC DNA]</scope>
    <source>
        <strain evidence="2 3">R3-3</strain>
    </source>
</reference>
<dbReference type="RefSeq" id="WP_320421524.1">
    <property type="nucleotide sequence ID" value="NZ_JAXCLA010000001.1"/>
</dbReference>
<evidence type="ECO:0000256" key="1">
    <source>
        <dbReference type="SAM" id="SignalP"/>
    </source>
</evidence>
<keyword evidence="1" id="KW-0732">Signal</keyword>
<dbReference type="Proteomes" id="UP001285263">
    <property type="component" value="Unassembled WGS sequence"/>
</dbReference>
<evidence type="ECO:0008006" key="4">
    <source>
        <dbReference type="Google" id="ProtNLM"/>
    </source>
</evidence>
<dbReference type="EMBL" id="JAXCLA010000001">
    <property type="protein sequence ID" value="MDY0743625.1"/>
    <property type="molecule type" value="Genomic_DNA"/>
</dbReference>
<feature type="signal peptide" evidence="1">
    <location>
        <begin position="1"/>
        <end position="26"/>
    </location>
</feature>
<evidence type="ECO:0000313" key="3">
    <source>
        <dbReference type="Proteomes" id="UP001285263"/>
    </source>
</evidence>